<dbReference type="GO" id="GO:0043386">
    <property type="term" value="P:mycotoxin biosynthetic process"/>
    <property type="evidence" value="ECO:0007669"/>
    <property type="project" value="InterPro"/>
</dbReference>
<dbReference type="Proteomes" id="UP000030151">
    <property type="component" value="Unassembled WGS sequence"/>
</dbReference>
<dbReference type="Pfam" id="PF11807">
    <property type="entry name" value="UstYa"/>
    <property type="match status" value="1"/>
</dbReference>
<dbReference type="InterPro" id="IPR021765">
    <property type="entry name" value="UstYa-like"/>
</dbReference>
<protein>
    <submittedName>
        <fullName evidence="3">DUF3328 domain protein</fullName>
    </submittedName>
</protein>
<gene>
    <name evidence="3" type="ORF">X797_011839</name>
</gene>
<name>A0A014MV82_9HYPO</name>
<comment type="caution">
    <text evidence="3">The sequence shown here is derived from an EMBL/GenBank/DDBJ whole genome shotgun (WGS) entry which is preliminary data.</text>
</comment>
<dbReference type="HOGENOM" id="CLU_1571025_0_0_1"/>
<evidence type="ECO:0000313" key="3">
    <source>
        <dbReference type="EMBL" id="EXU95080.1"/>
    </source>
</evidence>
<proteinExistence type="inferred from homology"/>
<organism evidence="3 4">
    <name type="scientific">Metarhizium robertsii</name>
    <dbReference type="NCBI Taxonomy" id="568076"/>
    <lineage>
        <taxon>Eukaryota</taxon>
        <taxon>Fungi</taxon>
        <taxon>Dikarya</taxon>
        <taxon>Ascomycota</taxon>
        <taxon>Pezizomycotina</taxon>
        <taxon>Sordariomycetes</taxon>
        <taxon>Hypocreomycetidae</taxon>
        <taxon>Hypocreales</taxon>
        <taxon>Clavicipitaceae</taxon>
        <taxon>Metarhizium</taxon>
    </lineage>
</organism>
<evidence type="ECO:0000256" key="1">
    <source>
        <dbReference type="ARBA" id="ARBA00035112"/>
    </source>
</evidence>
<sequence length="170" mass="19596">MSEGLADVKGTSGPGDYHNCYNAGEQTGQQSSHFWVVSRRLYLVFVHLVILSLALLLQHNHRERQNLKLHLLPSELPFAKEAIRYEEVTFDPSGFWGDDSLGTPYEGGPTPEIDIKWNHLVRGKKISDPKYLMSRIIDFLVKLACIRSPRKNMTSWTLRQVLFRVRRMNT</sequence>
<dbReference type="AlphaFoldDB" id="A0A014MV82"/>
<keyword evidence="2" id="KW-0812">Transmembrane</keyword>
<comment type="similarity">
    <text evidence="1">Belongs to the ustYa family.</text>
</comment>
<accession>A0A014MV82</accession>
<feature type="transmembrane region" description="Helical" evidence="2">
    <location>
        <begin position="41"/>
        <end position="58"/>
    </location>
</feature>
<dbReference type="EMBL" id="JELW01000105">
    <property type="protein sequence ID" value="EXU95080.1"/>
    <property type="molecule type" value="Genomic_DNA"/>
</dbReference>
<reference evidence="3 4" key="1">
    <citation type="submission" date="2014-02" db="EMBL/GenBank/DDBJ databases">
        <title>The genome sequence of the entomopathogenic fungus Metarhizium robertsii ARSEF 2575.</title>
        <authorList>
            <person name="Giuliano Garisto Donzelli B."/>
            <person name="Roe B.A."/>
            <person name="Macmil S.L."/>
            <person name="Krasnoff S.B."/>
            <person name="Gibson D.M."/>
        </authorList>
    </citation>
    <scope>NUCLEOTIDE SEQUENCE [LARGE SCALE GENOMIC DNA]</scope>
    <source>
        <strain evidence="3 4">ARSEF 2575</strain>
    </source>
</reference>
<evidence type="ECO:0000256" key="2">
    <source>
        <dbReference type="SAM" id="Phobius"/>
    </source>
</evidence>
<keyword evidence="2" id="KW-0472">Membrane</keyword>
<keyword evidence="2" id="KW-1133">Transmembrane helix</keyword>
<evidence type="ECO:0000313" key="4">
    <source>
        <dbReference type="Proteomes" id="UP000030151"/>
    </source>
</evidence>